<dbReference type="InterPro" id="IPR002692">
    <property type="entry name" value="S45"/>
</dbReference>
<feature type="binding site" evidence="6">
    <location>
        <position position="275"/>
    </location>
    <ligand>
        <name>Ca(2+)</name>
        <dbReference type="ChEBI" id="CHEBI:29108"/>
    </ligand>
</feature>
<reference evidence="7 8" key="1">
    <citation type="submission" date="2019-09" db="EMBL/GenBank/DDBJ databases">
        <title>Polymorphobacter sp. isolated from a lake in China.</title>
        <authorList>
            <person name="Liu Z."/>
        </authorList>
    </citation>
    <scope>NUCLEOTIDE SEQUENCE [LARGE SCALE GENOMIC DNA]</scope>
    <source>
        <strain evidence="7 8">D40P</strain>
    </source>
</reference>
<evidence type="ECO:0000256" key="4">
    <source>
        <dbReference type="ARBA" id="ARBA00023145"/>
    </source>
</evidence>
<dbReference type="Gene3D" id="3.60.20.10">
    <property type="entry name" value="Glutamine Phosphoribosylpyrophosphate, subunit 1, domain 1"/>
    <property type="match status" value="1"/>
</dbReference>
<evidence type="ECO:0000313" key="7">
    <source>
        <dbReference type="EMBL" id="MQT15713.1"/>
    </source>
</evidence>
<dbReference type="GO" id="GO:0017000">
    <property type="term" value="P:antibiotic biosynthetic process"/>
    <property type="evidence" value="ECO:0007669"/>
    <property type="project" value="InterPro"/>
</dbReference>
<feature type="binding site" evidence="6">
    <location>
        <position position="272"/>
    </location>
    <ligand>
        <name>Ca(2+)</name>
        <dbReference type="ChEBI" id="CHEBI:29108"/>
    </ligand>
</feature>
<dbReference type="InterPro" id="IPR043147">
    <property type="entry name" value="Penicillin_amidase_A-knob"/>
</dbReference>
<dbReference type="PIRSF" id="PIRSF001227">
    <property type="entry name" value="Pen_acylase"/>
    <property type="match status" value="1"/>
</dbReference>
<keyword evidence="3" id="KW-0378">Hydrolase</keyword>
<dbReference type="InterPro" id="IPR029055">
    <property type="entry name" value="Ntn_hydrolases_N"/>
</dbReference>
<keyword evidence="2" id="KW-0732">Signal</keyword>
<evidence type="ECO:0000256" key="5">
    <source>
        <dbReference type="PIRSR" id="PIRSR001227-1"/>
    </source>
</evidence>
<dbReference type="SUPFAM" id="SSF56235">
    <property type="entry name" value="N-terminal nucleophile aminohydrolases (Ntn hydrolases)"/>
    <property type="match status" value="1"/>
</dbReference>
<proteinExistence type="inferred from homology"/>
<keyword evidence="8" id="KW-1185">Reference proteome</keyword>
<dbReference type="Gene3D" id="2.30.120.10">
    <property type="match status" value="1"/>
</dbReference>
<keyword evidence="4" id="KW-0865">Zymogen</keyword>
<keyword evidence="6" id="KW-0106">Calcium</keyword>
<dbReference type="AlphaFoldDB" id="A0A7C9GMP5"/>
<sequence>MPRWLRILVVIGAVLATLFVGLASWDNLTAQPSVADPAVRRDVRIVRDRWGVPHIFGKTDADVAYGLAIAHAEDDFRNLEEVVAAVRGRGGAITGQDGASVDFAGGLLGANAIAAAHYADLSPDTRRLLAAYAQGLNEYAAGHPGEARLRGLFPVNGQDIVAGFMLRAPFFFGLDRPLAALVAGEPVPRDSGPPDERGSNGFAVAGRRSADGVTRLIVNSHQPWEGGVSWWEVVVHSGEGWDFAGALFPGAPYPLLGHNKTLGWTNTVNRPDLIDTYWLTVNAAGTQYRFDGKWLPLDSETLWLRVKLGPLTLPIPRKVYRSVHGPVVRNDKGYFAIRYAGIGDVRQVEQYYRLNKARNLDEWREAMAMQAVAGTNFVYADAAGHIGMFYNARFPRRASGYDWKGVLPGDTSKTLWTDYHPWADDPMTVDPAAGWVANSNNTPFLSTAPADEQARGDFPPEMGIETYVTNRARRYQALFAALGDAKISRDDLLRIKFDKGYDKAGWAGDWYRAVMALDTSQAPDLAAAQKLIATWDWTLDCKGNADTLVTAAFAQAARYAYQNKPRPDTAAALREAVDLLERHYGRIDVPLGDFQRLRHGKVDLPVCGGPEALRAIIGTTGADGRRVANNGDGFIMLIEWAPDGQVSSRSVHQFGAATVRPQSPHYADQSPLFVAERWKTVPFDASAVQIAGDAPPG</sequence>
<dbReference type="PANTHER" id="PTHR34218:SF3">
    <property type="entry name" value="ACYL-HOMOSERINE LACTONE ACYLASE PVDQ"/>
    <property type="match status" value="1"/>
</dbReference>
<comment type="caution">
    <text evidence="7">The sequence shown here is derived from an EMBL/GenBank/DDBJ whole genome shotgun (WGS) entry which is preliminary data.</text>
</comment>
<protein>
    <submittedName>
        <fullName evidence="7">Acylase</fullName>
    </submittedName>
</protein>
<dbReference type="GO" id="GO:0016811">
    <property type="term" value="F:hydrolase activity, acting on carbon-nitrogen (but not peptide) bonds, in linear amides"/>
    <property type="evidence" value="ECO:0007669"/>
    <property type="project" value="InterPro"/>
</dbReference>
<feature type="binding site" evidence="6">
    <location>
        <position position="451"/>
    </location>
    <ligand>
        <name>Ca(2+)</name>
        <dbReference type="ChEBI" id="CHEBI:29108"/>
    </ligand>
</feature>
<keyword evidence="6" id="KW-0479">Metal-binding</keyword>
<comment type="cofactor">
    <cofactor evidence="6">
        <name>Ca(2+)</name>
        <dbReference type="ChEBI" id="CHEBI:29108"/>
    </cofactor>
    <text evidence="6">Binds 1 Ca(2+) ion per dimer.</text>
</comment>
<accession>A0A7C9GMP5</accession>
<organism evidence="7 8">
    <name type="scientific">Sandarakinorhabdus fusca</name>
    <dbReference type="NCBI Taxonomy" id="1439888"/>
    <lineage>
        <taxon>Bacteria</taxon>
        <taxon>Pseudomonadati</taxon>
        <taxon>Pseudomonadota</taxon>
        <taxon>Alphaproteobacteria</taxon>
        <taxon>Sphingomonadales</taxon>
        <taxon>Sphingosinicellaceae</taxon>
        <taxon>Sandarakinorhabdus</taxon>
    </lineage>
</organism>
<dbReference type="OrthoDB" id="9760084at2"/>
<dbReference type="Gene3D" id="1.10.439.10">
    <property type="entry name" value="Penicillin Amidohydrolase, domain 1"/>
    <property type="match status" value="1"/>
</dbReference>
<dbReference type="InterPro" id="IPR023343">
    <property type="entry name" value="Penicillin_amidase_dom1"/>
</dbReference>
<gene>
    <name evidence="7" type="ORF">F3168_00335</name>
</gene>
<dbReference type="Proteomes" id="UP000481327">
    <property type="component" value="Unassembled WGS sequence"/>
</dbReference>
<dbReference type="InterPro" id="IPR014395">
    <property type="entry name" value="Pen/GL7ACA/AHL_acylase"/>
</dbReference>
<evidence type="ECO:0000256" key="6">
    <source>
        <dbReference type="PIRSR" id="PIRSR001227-2"/>
    </source>
</evidence>
<evidence type="ECO:0000256" key="3">
    <source>
        <dbReference type="ARBA" id="ARBA00022801"/>
    </source>
</evidence>
<feature type="active site" description="Nucleophile" evidence="5">
    <location>
        <position position="199"/>
    </location>
</feature>
<dbReference type="EMBL" id="WIOL01000001">
    <property type="protein sequence ID" value="MQT15713.1"/>
    <property type="molecule type" value="Genomic_DNA"/>
</dbReference>
<evidence type="ECO:0000313" key="8">
    <source>
        <dbReference type="Proteomes" id="UP000481327"/>
    </source>
</evidence>
<comment type="similarity">
    <text evidence="1">Belongs to the peptidase S45 family.</text>
</comment>
<dbReference type="InterPro" id="IPR043146">
    <property type="entry name" value="Penicillin_amidase_N_B-knob"/>
</dbReference>
<name>A0A7C9GMP5_9SPHN</name>
<dbReference type="RefSeq" id="WP_152576188.1">
    <property type="nucleotide sequence ID" value="NZ_JAATJI010000001.1"/>
</dbReference>
<dbReference type="Pfam" id="PF01804">
    <property type="entry name" value="Penicil_amidase"/>
    <property type="match status" value="1"/>
</dbReference>
<dbReference type="Gene3D" id="1.10.1400.10">
    <property type="match status" value="1"/>
</dbReference>
<evidence type="ECO:0000256" key="2">
    <source>
        <dbReference type="ARBA" id="ARBA00022729"/>
    </source>
</evidence>
<dbReference type="PANTHER" id="PTHR34218">
    <property type="entry name" value="PEPTIDASE S45 PENICILLIN AMIDASE"/>
    <property type="match status" value="1"/>
</dbReference>
<dbReference type="GO" id="GO:0046872">
    <property type="term" value="F:metal ion binding"/>
    <property type="evidence" value="ECO:0007669"/>
    <property type="project" value="UniProtKB-KW"/>
</dbReference>
<evidence type="ECO:0000256" key="1">
    <source>
        <dbReference type="ARBA" id="ARBA00006586"/>
    </source>
</evidence>